<dbReference type="PRINTS" id="PR00080">
    <property type="entry name" value="SDRFAMILY"/>
</dbReference>
<dbReference type="PRINTS" id="PR00081">
    <property type="entry name" value="GDHRDH"/>
</dbReference>
<accession>A0A7C4E0J8</accession>
<comment type="similarity">
    <text evidence="1">Belongs to the short-chain dehydrogenases/reductases (SDR) family.</text>
</comment>
<reference evidence="2" key="1">
    <citation type="journal article" date="2020" name="mSystems">
        <title>Genome- and Community-Level Interaction Insights into Carbon Utilization and Element Cycling Functions of Hydrothermarchaeota in Hydrothermal Sediment.</title>
        <authorList>
            <person name="Zhou Z."/>
            <person name="Liu Y."/>
            <person name="Xu W."/>
            <person name="Pan J."/>
            <person name="Luo Z.H."/>
            <person name="Li M."/>
        </authorList>
    </citation>
    <scope>NUCLEOTIDE SEQUENCE [LARGE SCALE GENOMIC DNA]</scope>
    <source>
        <strain evidence="3">SpSt-1073</strain>
        <strain evidence="2">SpSt-613</strain>
    </source>
</reference>
<dbReference type="Pfam" id="PF13561">
    <property type="entry name" value="adh_short_C2"/>
    <property type="match status" value="1"/>
</dbReference>
<dbReference type="EMBL" id="DRXG01000007">
    <property type="protein sequence ID" value="HHN51798.1"/>
    <property type="molecule type" value="Genomic_DNA"/>
</dbReference>
<organism evidence="2">
    <name type="scientific">Caldiarchaeum subterraneum</name>
    <dbReference type="NCBI Taxonomy" id="311458"/>
    <lineage>
        <taxon>Archaea</taxon>
        <taxon>Nitrososphaerota</taxon>
        <taxon>Candidatus Caldarchaeales</taxon>
        <taxon>Candidatus Caldarchaeaceae</taxon>
        <taxon>Candidatus Caldarchaeum</taxon>
    </lineage>
</organism>
<comment type="caution">
    <text evidence="2">The sequence shown here is derived from an EMBL/GenBank/DDBJ whole genome shotgun (WGS) entry which is preliminary data.</text>
</comment>
<dbReference type="Gene3D" id="3.40.50.720">
    <property type="entry name" value="NAD(P)-binding Rossmann-like Domain"/>
    <property type="match status" value="1"/>
</dbReference>
<evidence type="ECO:0000256" key="1">
    <source>
        <dbReference type="ARBA" id="ARBA00006484"/>
    </source>
</evidence>
<gene>
    <name evidence="3" type="ORF">ENM30_00635</name>
    <name evidence="2" type="ORF">ENT82_05895</name>
</gene>
<dbReference type="EMBL" id="DTAD01000064">
    <property type="protein sequence ID" value="HGN90639.1"/>
    <property type="molecule type" value="Genomic_DNA"/>
</dbReference>
<dbReference type="GO" id="GO:0030497">
    <property type="term" value="P:fatty acid elongation"/>
    <property type="evidence" value="ECO:0007669"/>
    <property type="project" value="TreeGrafter"/>
</dbReference>
<dbReference type="InterPro" id="IPR002347">
    <property type="entry name" value="SDR_fam"/>
</dbReference>
<evidence type="ECO:0000313" key="2">
    <source>
        <dbReference type="EMBL" id="HGN90639.1"/>
    </source>
</evidence>
<dbReference type="PANTHER" id="PTHR42760">
    <property type="entry name" value="SHORT-CHAIN DEHYDROGENASES/REDUCTASES FAMILY MEMBER"/>
    <property type="match status" value="1"/>
</dbReference>
<evidence type="ECO:0000313" key="3">
    <source>
        <dbReference type="EMBL" id="HHN51798.1"/>
    </source>
</evidence>
<proteinExistence type="inferred from homology"/>
<dbReference type="FunFam" id="3.40.50.720:FF:000084">
    <property type="entry name" value="Short-chain dehydrogenase reductase"/>
    <property type="match status" value="1"/>
</dbReference>
<dbReference type="InterPro" id="IPR036291">
    <property type="entry name" value="NAD(P)-bd_dom_sf"/>
</dbReference>
<dbReference type="PANTHER" id="PTHR42760:SF40">
    <property type="entry name" value="3-OXOACYL-[ACYL-CARRIER-PROTEIN] REDUCTASE, CHLOROPLASTIC"/>
    <property type="match status" value="1"/>
</dbReference>
<dbReference type="CDD" id="cd05233">
    <property type="entry name" value="SDR_c"/>
    <property type="match status" value="1"/>
</dbReference>
<sequence length="264" mass="28756">MCQRHDTVVGILEGKVCIVTGASGDIGRAVAYWFLGQGAFVSAGARRLQVLRDLEKTWAEMFGPERIHVDMLDVVDEKSVESFVAKTLERFGRVDAVVNVAGYVLEPRLWNKGLVETTMQEIIDVMSVDLLGSFNMVKHTVEQMVKQRGGVYVNFSSTPAITGYDRGLAYTLAKSAILGLTKHIAYEYGRFGVRAYTLVLGSIETEPSTKHLTKAEYAALAAESPLGRWGRPEEVAAVAGFLCSDMASFINGQSIVVDGGAVLR</sequence>
<dbReference type="AlphaFoldDB" id="A0A7C4E0J8"/>
<protein>
    <submittedName>
        <fullName evidence="2">SDR family oxidoreductase</fullName>
    </submittedName>
</protein>
<name>A0A7C4E0J8_CALS0</name>
<dbReference type="GO" id="GO:0016616">
    <property type="term" value="F:oxidoreductase activity, acting on the CH-OH group of donors, NAD or NADP as acceptor"/>
    <property type="evidence" value="ECO:0007669"/>
    <property type="project" value="TreeGrafter"/>
</dbReference>
<dbReference type="SUPFAM" id="SSF51735">
    <property type="entry name" value="NAD(P)-binding Rossmann-fold domains"/>
    <property type="match status" value="1"/>
</dbReference>